<name>A0A7E4V4K6_PANRE</name>
<dbReference type="WBParaSite" id="Pan_g16529.t1">
    <property type="protein sequence ID" value="Pan_g16529.t1"/>
    <property type="gene ID" value="Pan_g16529"/>
</dbReference>
<keyword evidence="1" id="KW-1185">Reference proteome</keyword>
<dbReference type="AlphaFoldDB" id="A0A7E4V4K6"/>
<dbReference type="Gene3D" id="1.10.472.10">
    <property type="entry name" value="Cyclin-like"/>
    <property type="match status" value="1"/>
</dbReference>
<sequence>MRCLTQSIPSLFSLPTAFPTPRLLNHDEIQHITGIQIRKPVYMKVVELNFITDSDVRATAAAAVYKASQASDSPKTMLEIGEAVSVLEGDILEASEKLLLVPSFM</sequence>
<protein>
    <submittedName>
        <fullName evidence="2">Malic_M domain-containing protein</fullName>
    </submittedName>
</protein>
<proteinExistence type="predicted"/>
<reference evidence="2" key="2">
    <citation type="submission" date="2020-10" db="UniProtKB">
        <authorList>
            <consortium name="WormBaseParasite"/>
        </authorList>
    </citation>
    <scope>IDENTIFICATION</scope>
</reference>
<organism evidence="1 2">
    <name type="scientific">Panagrellus redivivus</name>
    <name type="common">Microworm</name>
    <dbReference type="NCBI Taxonomy" id="6233"/>
    <lineage>
        <taxon>Eukaryota</taxon>
        <taxon>Metazoa</taxon>
        <taxon>Ecdysozoa</taxon>
        <taxon>Nematoda</taxon>
        <taxon>Chromadorea</taxon>
        <taxon>Rhabditida</taxon>
        <taxon>Tylenchina</taxon>
        <taxon>Panagrolaimomorpha</taxon>
        <taxon>Panagrolaimoidea</taxon>
        <taxon>Panagrolaimidae</taxon>
        <taxon>Panagrellus</taxon>
    </lineage>
</organism>
<evidence type="ECO:0000313" key="1">
    <source>
        <dbReference type="Proteomes" id="UP000492821"/>
    </source>
</evidence>
<accession>A0A7E4V4K6</accession>
<dbReference type="SUPFAM" id="SSF47954">
    <property type="entry name" value="Cyclin-like"/>
    <property type="match status" value="1"/>
</dbReference>
<dbReference type="Proteomes" id="UP000492821">
    <property type="component" value="Unassembled WGS sequence"/>
</dbReference>
<dbReference type="InterPro" id="IPR036915">
    <property type="entry name" value="Cyclin-like_sf"/>
</dbReference>
<reference evidence="1" key="1">
    <citation type="journal article" date="2013" name="Genetics">
        <title>The draft genome and transcriptome of Panagrellus redivivus are shaped by the harsh demands of a free-living lifestyle.</title>
        <authorList>
            <person name="Srinivasan J."/>
            <person name="Dillman A.R."/>
            <person name="Macchietto M.G."/>
            <person name="Heikkinen L."/>
            <person name="Lakso M."/>
            <person name="Fracchia K.M."/>
            <person name="Antoshechkin I."/>
            <person name="Mortazavi A."/>
            <person name="Wong G."/>
            <person name="Sternberg P.W."/>
        </authorList>
    </citation>
    <scope>NUCLEOTIDE SEQUENCE [LARGE SCALE GENOMIC DNA]</scope>
    <source>
        <strain evidence="1">MT8872</strain>
    </source>
</reference>
<evidence type="ECO:0000313" key="2">
    <source>
        <dbReference type="WBParaSite" id="Pan_g16529.t1"/>
    </source>
</evidence>